<evidence type="ECO:0000313" key="2">
    <source>
        <dbReference type="EMBL" id="MBL7259830.1"/>
    </source>
</evidence>
<sequence length="314" mass="33075">MKAVVHNMYGDADVLHLDDVPKPTIKPDQVLVRVHAAGVDRGAWHAMTGLPLISRLGFGLRGPRNRTPGLDLAGVVAEVGDQVTDFKAGDEVFGEGSSSWAEYARVKPSRLLHKPAHLSFEQAAAIPTSGATALHMLTPKSTAAPRQVLVIGAGGGVGSFTVLLAKSQGDQVTAVCSTAKTDAVRRFGADHVIDYTREPLTGSYDLIVDIAGNRPLSTLRALLKPTGTLSIAGGENGGRFFGGLERNLHAFAITPFTKQKLRAPIVIADRDDLTALTDIPSPVESTYPLADAATAMHRLATGQVAGKTVLTVTH</sequence>
<dbReference type="SMART" id="SM00829">
    <property type="entry name" value="PKS_ER"/>
    <property type="match status" value="1"/>
</dbReference>
<keyword evidence="3" id="KW-1185">Reference proteome</keyword>
<comment type="caution">
    <text evidence="2">The sequence shown here is derived from an EMBL/GenBank/DDBJ whole genome shotgun (WGS) entry which is preliminary data.</text>
</comment>
<feature type="domain" description="Enoyl reductase (ER)" evidence="1">
    <location>
        <begin position="10"/>
        <end position="310"/>
    </location>
</feature>
<accession>A0ABS1VZB7</accession>
<evidence type="ECO:0000313" key="3">
    <source>
        <dbReference type="Proteomes" id="UP000598996"/>
    </source>
</evidence>
<dbReference type="RefSeq" id="WP_202996528.1">
    <property type="nucleotide sequence ID" value="NZ_JAENHO010000012.1"/>
</dbReference>
<name>A0ABS1VZB7_9ACTN</name>
<dbReference type="InterPro" id="IPR011032">
    <property type="entry name" value="GroES-like_sf"/>
</dbReference>
<dbReference type="SUPFAM" id="SSF51735">
    <property type="entry name" value="NAD(P)-binding Rossmann-fold domains"/>
    <property type="match status" value="1"/>
</dbReference>
<dbReference type="EMBL" id="JAENHO010000012">
    <property type="protein sequence ID" value="MBL7259830.1"/>
    <property type="molecule type" value="Genomic_DNA"/>
</dbReference>
<organism evidence="2 3">
    <name type="scientific">Paractinoplanes lichenicola</name>
    <dbReference type="NCBI Taxonomy" id="2802976"/>
    <lineage>
        <taxon>Bacteria</taxon>
        <taxon>Bacillati</taxon>
        <taxon>Actinomycetota</taxon>
        <taxon>Actinomycetes</taxon>
        <taxon>Micromonosporales</taxon>
        <taxon>Micromonosporaceae</taxon>
        <taxon>Paractinoplanes</taxon>
    </lineage>
</organism>
<gene>
    <name evidence="2" type="ORF">JKJ07_36475</name>
</gene>
<protein>
    <submittedName>
        <fullName evidence="2">NAD(P)-dependent alcohol dehydrogenase</fullName>
    </submittedName>
</protein>
<dbReference type="PANTHER" id="PTHR44013">
    <property type="entry name" value="ZINC-TYPE ALCOHOL DEHYDROGENASE-LIKE PROTEIN C16A3.02C"/>
    <property type="match status" value="1"/>
</dbReference>
<dbReference type="InterPro" id="IPR020843">
    <property type="entry name" value="ER"/>
</dbReference>
<dbReference type="Pfam" id="PF08240">
    <property type="entry name" value="ADH_N"/>
    <property type="match status" value="1"/>
</dbReference>
<dbReference type="CDD" id="cd08267">
    <property type="entry name" value="MDR1"/>
    <property type="match status" value="1"/>
</dbReference>
<dbReference type="InterPro" id="IPR052733">
    <property type="entry name" value="Chloroplast_QOR"/>
</dbReference>
<reference evidence="2 3" key="1">
    <citation type="submission" date="2021-01" db="EMBL/GenBank/DDBJ databases">
        <title>Actinoplanes sp. nov. LDG1-01 isolated from lichen.</title>
        <authorList>
            <person name="Saeng-In P."/>
            <person name="Phongsopitanun W."/>
            <person name="Kanchanasin P."/>
            <person name="Yuki M."/>
            <person name="Kudo T."/>
            <person name="Ohkuma M."/>
            <person name="Tanasupawat S."/>
        </authorList>
    </citation>
    <scope>NUCLEOTIDE SEQUENCE [LARGE SCALE GENOMIC DNA]</scope>
    <source>
        <strain evidence="2 3">LDG1-01</strain>
    </source>
</reference>
<evidence type="ECO:0000259" key="1">
    <source>
        <dbReference type="SMART" id="SM00829"/>
    </source>
</evidence>
<dbReference type="Proteomes" id="UP000598996">
    <property type="component" value="Unassembled WGS sequence"/>
</dbReference>
<dbReference type="PANTHER" id="PTHR44013:SF1">
    <property type="entry name" value="ZINC-TYPE ALCOHOL DEHYDROGENASE-LIKE PROTEIN C16A3.02C"/>
    <property type="match status" value="1"/>
</dbReference>
<dbReference type="Gene3D" id="3.40.50.720">
    <property type="entry name" value="NAD(P)-binding Rossmann-like Domain"/>
    <property type="match status" value="1"/>
</dbReference>
<dbReference type="InterPro" id="IPR036291">
    <property type="entry name" value="NAD(P)-bd_dom_sf"/>
</dbReference>
<dbReference type="Pfam" id="PF13602">
    <property type="entry name" value="ADH_zinc_N_2"/>
    <property type="match status" value="1"/>
</dbReference>
<dbReference type="SUPFAM" id="SSF50129">
    <property type="entry name" value="GroES-like"/>
    <property type="match status" value="1"/>
</dbReference>
<dbReference type="InterPro" id="IPR013154">
    <property type="entry name" value="ADH-like_N"/>
</dbReference>
<proteinExistence type="predicted"/>
<dbReference type="Gene3D" id="3.90.180.10">
    <property type="entry name" value="Medium-chain alcohol dehydrogenases, catalytic domain"/>
    <property type="match status" value="1"/>
</dbReference>